<feature type="signal peptide" evidence="2">
    <location>
        <begin position="1"/>
        <end position="24"/>
    </location>
</feature>
<feature type="chain" id="PRO_5032385308" description="Ferrochelatase" evidence="2">
    <location>
        <begin position="25"/>
        <end position="71"/>
    </location>
</feature>
<accession>A0A845AZ35</accession>
<keyword evidence="1" id="KW-1133">Transmembrane helix</keyword>
<dbReference type="EMBL" id="WTYE01000001">
    <property type="protein sequence ID" value="MXP32018.1"/>
    <property type="molecule type" value="Genomic_DNA"/>
</dbReference>
<feature type="transmembrane region" description="Helical" evidence="1">
    <location>
        <begin position="45"/>
        <end position="63"/>
    </location>
</feature>
<dbReference type="Proteomes" id="UP000446786">
    <property type="component" value="Unassembled WGS sequence"/>
</dbReference>
<sequence>MKFGKIAAAAAAVTLAAAPIAAQADMGRIAAPVAGESEAGGGGAGAILAVFALAALAIGISGGSERPPASA</sequence>
<evidence type="ECO:0000256" key="2">
    <source>
        <dbReference type="SAM" id="SignalP"/>
    </source>
</evidence>
<gene>
    <name evidence="3" type="ORF">GRI94_09305</name>
</gene>
<name>A0A845AZ35_9SPHN</name>
<dbReference type="AlphaFoldDB" id="A0A845AZ35"/>
<keyword evidence="1" id="KW-0472">Membrane</keyword>
<evidence type="ECO:0000256" key="1">
    <source>
        <dbReference type="SAM" id="Phobius"/>
    </source>
</evidence>
<evidence type="ECO:0000313" key="3">
    <source>
        <dbReference type="EMBL" id="MXP32018.1"/>
    </source>
</evidence>
<organism evidence="3 4">
    <name type="scientific">Parerythrobacter jejuensis</name>
    <dbReference type="NCBI Taxonomy" id="795812"/>
    <lineage>
        <taxon>Bacteria</taxon>
        <taxon>Pseudomonadati</taxon>
        <taxon>Pseudomonadota</taxon>
        <taxon>Alphaproteobacteria</taxon>
        <taxon>Sphingomonadales</taxon>
        <taxon>Erythrobacteraceae</taxon>
        <taxon>Parerythrobacter</taxon>
    </lineage>
</organism>
<evidence type="ECO:0008006" key="5">
    <source>
        <dbReference type="Google" id="ProtNLM"/>
    </source>
</evidence>
<keyword evidence="4" id="KW-1185">Reference proteome</keyword>
<keyword evidence="2" id="KW-0732">Signal</keyword>
<comment type="caution">
    <text evidence="3">The sequence shown here is derived from an EMBL/GenBank/DDBJ whole genome shotgun (WGS) entry which is preliminary data.</text>
</comment>
<reference evidence="3 4" key="1">
    <citation type="submission" date="2019-12" db="EMBL/GenBank/DDBJ databases">
        <title>Genomic-based taxomic classification of the family Erythrobacteraceae.</title>
        <authorList>
            <person name="Xu L."/>
        </authorList>
    </citation>
    <scope>NUCLEOTIDE SEQUENCE [LARGE SCALE GENOMIC DNA]</scope>
    <source>
        <strain evidence="3 4">JCM 16677</strain>
    </source>
</reference>
<protein>
    <recommendedName>
        <fullName evidence="5">Ferrochelatase</fullName>
    </recommendedName>
</protein>
<proteinExistence type="predicted"/>
<dbReference type="RefSeq" id="WP_160779403.1">
    <property type="nucleotide sequence ID" value="NZ_BAAAZF010000001.1"/>
</dbReference>
<evidence type="ECO:0000313" key="4">
    <source>
        <dbReference type="Proteomes" id="UP000446786"/>
    </source>
</evidence>
<keyword evidence="1" id="KW-0812">Transmembrane</keyword>